<accession>A0ABT9VCV9</accession>
<keyword evidence="1" id="KW-0238">DNA-binding</keyword>
<evidence type="ECO:0000313" key="1">
    <source>
        <dbReference type="EMBL" id="MDQ0158799.1"/>
    </source>
</evidence>
<dbReference type="EMBL" id="JAUSTQ010000002">
    <property type="protein sequence ID" value="MDQ0158799.1"/>
    <property type="molecule type" value="Genomic_DNA"/>
</dbReference>
<proteinExistence type="predicted"/>
<name>A0ABT9VCV9_9BACI</name>
<dbReference type="Proteomes" id="UP001224359">
    <property type="component" value="Unassembled WGS sequence"/>
</dbReference>
<gene>
    <name evidence="1" type="ORF">J2S77_000755</name>
</gene>
<protein>
    <submittedName>
        <fullName evidence="1">Bifunctional DNA-binding transcriptional regulator/antitoxin component of YhaV-PrlF toxin-antitoxin module</fullName>
    </submittedName>
</protein>
<dbReference type="RefSeq" id="WP_306974769.1">
    <property type="nucleotide sequence ID" value="NZ_JAUSTQ010000002.1"/>
</dbReference>
<comment type="caution">
    <text evidence="1">The sequence shown here is derived from an EMBL/GenBank/DDBJ whole genome shotgun (WGS) entry which is preliminary data.</text>
</comment>
<organism evidence="1 2">
    <name type="scientific">Alkalibacillus salilacus</name>
    <dbReference type="NCBI Taxonomy" id="284582"/>
    <lineage>
        <taxon>Bacteria</taxon>
        <taxon>Bacillati</taxon>
        <taxon>Bacillota</taxon>
        <taxon>Bacilli</taxon>
        <taxon>Bacillales</taxon>
        <taxon>Bacillaceae</taxon>
        <taxon>Alkalibacillus</taxon>
    </lineage>
</organism>
<sequence length="83" mass="9239">MQQYLGTLKRLDGNVVEIPVEKLKTAGIAEDGNVEVFSNEQAVFIRSTDKHCDVCGHNNGKLKQVGQMNMCKVCRDELKNDAD</sequence>
<dbReference type="GO" id="GO:0003677">
    <property type="term" value="F:DNA binding"/>
    <property type="evidence" value="ECO:0007669"/>
    <property type="project" value="UniProtKB-KW"/>
</dbReference>
<keyword evidence="2" id="KW-1185">Reference proteome</keyword>
<reference evidence="1 2" key="1">
    <citation type="submission" date="2023-07" db="EMBL/GenBank/DDBJ databases">
        <title>Genomic Encyclopedia of Type Strains, Phase IV (KMG-IV): sequencing the most valuable type-strain genomes for metagenomic binning, comparative biology and taxonomic classification.</title>
        <authorList>
            <person name="Goeker M."/>
        </authorList>
    </citation>
    <scope>NUCLEOTIDE SEQUENCE [LARGE SCALE GENOMIC DNA]</scope>
    <source>
        <strain evidence="1 2">DSM 16460</strain>
    </source>
</reference>
<evidence type="ECO:0000313" key="2">
    <source>
        <dbReference type="Proteomes" id="UP001224359"/>
    </source>
</evidence>